<evidence type="ECO:0000256" key="7">
    <source>
        <dbReference type="ARBA" id="ARBA00023102"/>
    </source>
</evidence>
<evidence type="ECO:0000256" key="5">
    <source>
        <dbReference type="ARBA" id="ARBA00022490"/>
    </source>
</evidence>
<sequence length="257" mass="26556">MAVATRVIACLDVDDGRVVKGVNFADLRDAGDPVELAKAYGEAGVDELTFLDVTASRQGRGTMLDVVRRTAEQVFIPLTVGGGVRSVDDVRELLRAGADKVSVNTAAIARPDLIGELSRRFGAQCIVLSVDARRVPAGGTPQPSGFEVTTHGGTRSAGIDAVEWARTGQRLGAGEILLNSMDGDGTKEGFDIELIEAVRAAVDIPVIASGGAGAPEHFPPAAEAGADAVLAASIFHFGEVSIAEVKGALRSAGLEVR</sequence>
<evidence type="ECO:0000313" key="13">
    <source>
        <dbReference type="EMBL" id="AWB84310.1"/>
    </source>
</evidence>
<keyword evidence="5 11" id="KW-0963">Cytoplasm</keyword>
<evidence type="ECO:0000256" key="10">
    <source>
        <dbReference type="ARBA" id="ARBA00047838"/>
    </source>
</evidence>
<dbReference type="NCBIfam" id="TIGR00735">
    <property type="entry name" value="hisF"/>
    <property type="match status" value="1"/>
</dbReference>
<comment type="function">
    <text evidence="9 11">IGPS catalyzes the conversion of PRFAR and glutamine to IGP, AICAR and glutamate. The HisF subunit catalyzes the cyclization activity that produces IGP and AICAR from PRFAR using the ammonia provided by the HisH subunit.</text>
</comment>
<dbReference type="HAMAP" id="MF_01013">
    <property type="entry name" value="HisF"/>
    <property type="match status" value="1"/>
</dbReference>
<keyword evidence="8 11" id="KW-0456">Lyase</keyword>
<evidence type="ECO:0000256" key="6">
    <source>
        <dbReference type="ARBA" id="ARBA00022605"/>
    </source>
</evidence>
<evidence type="ECO:0000256" key="11">
    <source>
        <dbReference type="HAMAP-Rule" id="MF_01013"/>
    </source>
</evidence>
<evidence type="ECO:0000313" key="14">
    <source>
        <dbReference type="Proteomes" id="UP000244754"/>
    </source>
</evidence>
<comment type="pathway">
    <text evidence="2 11">Amino-acid biosynthesis; L-histidine biosynthesis; L-histidine from 5-phospho-alpha-D-ribose 1-diphosphate: step 5/9.</text>
</comment>
<dbReference type="InterPro" id="IPR006062">
    <property type="entry name" value="His_biosynth"/>
</dbReference>
<dbReference type="GO" id="GO:0005737">
    <property type="term" value="C:cytoplasm"/>
    <property type="evidence" value="ECO:0007669"/>
    <property type="project" value="UniProtKB-SubCell"/>
</dbReference>
<keyword evidence="6 11" id="KW-0028">Amino-acid biosynthesis</keyword>
<protein>
    <recommendedName>
        <fullName evidence="11">Imidazole glycerol phosphate synthase subunit HisF</fullName>
        <ecNumber evidence="11">4.3.2.10</ecNumber>
    </recommendedName>
    <alternativeName>
        <fullName evidence="11">IGP synthase cyclase subunit</fullName>
    </alternativeName>
    <alternativeName>
        <fullName evidence="11">IGP synthase subunit HisF</fullName>
    </alternativeName>
    <alternativeName>
        <fullName evidence="11">ImGP synthase subunit HisF</fullName>
        <shortName evidence="11">IGPS subunit HisF</shortName>
    </alternativeName>
</protein>
<name>A0A2S0WEY3_9CORY</name>
<proteinExistence type="inferred from homology"/>
<dbReference type="GO" id="GO:0000105">
    <property type="term" value="P:L-histidine biosynthetic process"/>
    <property type="evidence" value="ECO:0007669"/>
    <property type="project" value="UniProtKB-UniRule"/>
</dbReference>
<accession>A0A2S0WEY3</accession>
<evidence type="ECO:0000256" key="4">
    <source>
        <dbReference type="ARBA" id="ARBA00011152"/>
    </source>
</evidence>
<evidence type="ECO:0000256" key="12">
    <source>
        <dbReference type="RuleBase" id="RU003657"/>
    </source>
</evidence>
<dbReference type="InterPro" id="IPR004651">
    <property type="entry name" value="HisF"/>
</dbReference>
<dbReference type="PANTHER" id="PTHR21235">
    <property type="entry name" value="IMIDAZOLE GLYCEROL PHOSPHATE SYNTHASE SUBUNIT HISF/H IGP SYNTHASE SUBUNIT HISF/H"/>
    <property type="match status" value="1"/>
</dbReference>
<evidence type="ECO:0000256" key="3">
    <source>
        <dbReference type="ARBA" id="ARBA00009667"/>
    </source>
</evidence>
<dbReference type="InterPro" id="IPR013785">
    <property type="entry name" value="Aldolase_TIM"/>
</dbReference>
<comment type="subunit">
    <text evidence="4 11">Heterodimer of HisH and HisF.</text>
</comment>
<dbReference type="SUPFAM" id="SSF51366">
    <property type="entry name" value="Ribulose-phoshate binding barrel"/>
    <property type="match status" value="1"/>
</dbReference>
<dbReference type="EMBL" id="CP026948">
    <property type="protein sequence ID" value="AWB84310.1"/>
    <property type="molecule type" value="Genomic_DNA"/>
</dbReference>
<keyword evidence="7 11" id="KW-0368">Histidine biosynthesis</keyword>
<dbReference type="RefSeq" id="WP_108404319.1">
    <property type="nucleotide sequence ID" value="NZ_CP026948.1"/>
</dbReference>
<dbReference type="Proteomes" id="UP000244754">
    <property type="component" value="Chromosome"/>
</dbReference>
<gene>
    <name evidence="11" type="primary">hisF</name>
    <name evidence="13" type="ORF">C3E79_07310</name>
</gene>
<dbReference type="Pfam" id="PF00977">
    <property type="entry name" value="His_biosynth"/>
    <property type="match status" value="1"/>
</dbReference>
<comment type="subcellular location">
    <subcellularLocation>
        <location evidence="1 11">Cytoplasm</location>
    </subcellularLocation>
</comment>
<evidence type="ECO:0000256" key="8">
    <source>
        <dbReference type="ARBA" id="ARBA00023239"/>
    </source>
</evidence>
<dbReference type="Gene3D" id="3.20.20.70">
    <property type="entry name" value="Aldolase class I"/>
    <property type="match status" value="1"/>
</dbReference>
<dbReference type="OrthoDB" id="9781903at2"/>
<dbReference type="AlphaFoldDB" id="A0A2S0WEY3"/>
<dbReference type="UniPathway" id="UPA00031">
    <property type="reaction ID" value="UER00010"/>
</dbReference>
<dbReference type="InterPro" id="IPR011060">
    <property type="entry name" value="RibuloseP-bd_barrel"/>
</dbReference>
<dbReference type="FunFam" id="3.20.20.70:FF:000006">
    <property type="entry name" value="Imidazole glycerol phosphate synthase subunit HisF"/>
    <property type="match status" value="1"/>
</dbReference>
<dbReference type="EC" id="4.3.2.10" evidence="11"/>
<dbReference type="GO" id="GO:0000107">
    <property type="term" value="F:imidazoleglycerol-phosphate synthase activity"/>
    <property type="evidence" value="ECO:0007669"/>
    <property type="project" value="UniProtKB-UniRule"/>
</dbReference>
<organism evidence="13 14">
    <name type="scientific">Corynebacterium liangguodongii</name>
    <dbReference type="NCBI Taxonomy" id="2079535"/>
    <lineage>
        <taxon>Bacteria</taxon>
        <taxon>Bacillati</taxon>
        <taxon>Actinomycetota</taxon>
        <taxon>Actinomycetes</taxon>
        <taxon>Mycobacteriales</taxon>
        <taxon>Corynebacteriaceae</taxon>
        <taxon>Corynebacterium</taxon>
    </lineage>
</organism>
<dbReference type="CDD" id="cd04731">
    <property type="entry name" value="HisF"/>
    <property type="match status" value="1"/>
</dbReference>
<feature type="active site" evidence="11">
    <location>
        <position position="131"/>
    </location>
</feature>
<dbReference type="GO" id="GO:0016829">
    <property type="term" value="F:lyase activity"/>
    <property type="evidence" value="ECO:0007669"/>
    <property type="project" value="UniProtKB-KW"/>
</dbReference>
<feature type="active site" evidence="11">
    <location>
        <position position="12"/>
    </location>
</feature>
<evidence type="ECO:0000256" key="2">
    <source>
        <dbReference type="ARBA" id="ARBA00005091"/>
    </source>
</evidence>
<dbReference type="InterPro" id="IPR050064">
    <property type="entry name" value="IGPS_HisA/HisF"/>
</dbReference>
<comment type="catalytic activity">
    <reaction evidence="10 11">
        <text>5-[(5-phospho-1-deoxy-D-ribulos-1-ylimino)methylamino]-1-(5-phospho-beta-D-ribosyl)imidazole-4-carboxamide + L-glutamine = D-erythro-1-(imidazol-4-yl)glycerol 3-phosphate + 5-amino-1-(5-phospho-beta-D-ribosyl)imidazole-4-carboxamide + L-glutamate + H(+)</text>
        <dbReference type="Rhea" id="RHEA:24793"/>
        <dbReference type="ChEBI" id="CHEBI:15378"/>
        <dbReference type="ChEBI" id="CHEBI:29985"/>
        <dbReference type="ChEBI" id="CHEBI:58278"/>
        <dbReference type="ChEBI" id="CHEBI:58359"/>
        <dbReference type="ChEBI" id="CHEBI:58475"/>
        <dbReference type="ChEBI" id="CHEBI:58525"/>
        <dbReference type="EC" id="4.3.2.10"/>
    </reaction>
</comment>
<comment type="similarity">
    <text evidence="3 11 12">Belongs to the HisA/HisF family.</text>
</comment>
<reference evidence="14" key="1">
    <citation type="submission" date="2018-01" db="EMBL/GenBank/DDBJ databases">
        <authorList>
            <person name="Li J."/>
        </authorList>
    </citation>
    <scope>NUCLEOTIDE SEQUENCE [LARGE SCALE GENOMIC DNA]</scope>
    <source>
        <strain evidence="14">2184</strain>
    </source>
</reference>
<evidence type="ECO:0000256" key="1">
    <source>
        <dbReference type="ARBA" id="ARBA00004496"/>
    </source>
</evidence>
<evidence type="ECO:0000256" key="9">
    <source>
        <dbReference type="ARBA" id="ARBA00025475"/>
    </source>
</evidence>
<dbReference type="KEGG" id="clia:C3E79_07310"/>
<dbReference type="PANTHER" id="PTHR21235:SF2">
    <property type="entry name" value="IMIDAZOLE GLYCEROL PHOSPHATE SYNTHASE HISHF"/>
    <property type="match status" value="1"/>
</dbReference>
<keyword evidence="14" id="KW-1185">Reference proteome</keyword>